<dbReference type="OrthoDB" id="5886358at2"/>
<dbReference type="GO" id="GO:0005829">
    <property type="term" value="C:cytosol"/>
    <property type="evidence" value="ECO:0007669"/>
    <property type="project" value="TreeGrafter"/>
</dbReference>
<dbReference type="STRING" id="937334.SAMN05444406_10476"/>
<dbReference type="EMBL" id="FOXR01000004">
    <property type="protein sequence ID" value="SFP81083.1"/>
    <property type="molecule type" value="Genomic_DNA"/>
</dbReference>
<reference evidence="3 4" key="1">
    <citation type="submission" date="2016-10" db="EMBL/GenBank/DDBJ databases">
        <authorList>
            <person name="de Groot N.N."/>
        </authorList>
    </citation>
    <scope>NUCLEOTIDE SEQUENCE [LARGE SCALE GENOMIC DNA]</scope>
    <source>
        <strain evidence="3 4">DSM 20678</strain>
    </source>
</reference>
<dbReference type="Pfam" id="PF01910">
    <property type="entry name" value="Thiamine_BP"/>
    <property type="match status" value="1"/>
</dbReference>
<gene>
    <name evidence="3" type="ORF">SAMN05444406_10476</name>
</gene>
<evidence type="ECO:0000313" key="3">
    <source>
        <dbReference type="EMBL" id="SFP81083.1"/>
    </source>
</evidence>
<dbReference type="RefSeq" id="WP_025747178.1">
    <property type="nucleotide sequence ID" value="NZ_FOXR01000004.1"/>
</dbReference>
<organism evidence="3 4">
    <name type="scientific">Caldicoprobacter faecalis</name>
    <dbReference type="NCBI Taxonomy" id="937334"/>
    <lineage>
        <taxon>Bacteria</taxon>
        <taxon>Bacillati</taxon>
        <taxon>Bacillota</taxon>
        <taxon>Clostridia</taxon>
        <taxon>Caldicoprobacterales</taxon>
        <taxon>Caldicoprobacteraceae</taxon>
        <taxon>Caldicoprobacter</taxon>
    </lineage>
</organism>
<evidence type="ECO:0000313" key="4">
    <source>
        <dbReference type="Proteomes" id="UP000198577"/>
    </source>
</evidence>
<comment type="similarity">
    <text evidence="1">Belongs to the UPF0045 family.</text>
</comment>
<evidence type="ECO:0000256" key="1">
    <source>
        <dbReference type="ARBA" id="ARBA00010272"/>
    </source>
</evidence>
<sequence>MPVLDISIIPVGTGQPSFSSYVAEACKLIEQQGLKYQITPTGTVIEGNLDQLMNLARQIHSIPFQMGAERVITSMTIDERHDRPMDMERQVQSVKRNMSQ</sequence>
<dbReference type="InterPro" id="IPR029756">
    <property type="entry name" value="MTH1187/YkoF-like"/>
</dbReference>
<dbReference type="PANTHER" id="PTHR33777:SF1">
    <property type="entry name" value="UPF0045 PROTEIN ECM15"/>
    <property type="match status" value="1"/>
</dbReference>
<feature type="domain" description="Thiamine-binding protein" evidence="2">
    <location>
        <begin position="5"/>
        <end position="95"/>
    </location>
</feature>
<protein>
    <submittedName>
        <fullName evidence="3">Uncharacterized protein, MTH1187 family</fullName>
    </submittedName>
</protein>
<dbReference type="PANTHER" id="PTHR33777">
    <property type="entry name" value="UPF0045 PROTEIN ECM15"/>
    <property type="match status" value="1"/>
</dbReference>
<dbReference type="Proteomes" id="UP000198577">
    <property type="component" value="Unassembled WGS sequence"/>
</dbReference>
<dbReference type="NCBIfam" id="TIGR00106">
    <property type="entry name" value="MTH1187 family thiamine-binding protein"/>
    <property type="match status" value="1"/>
</dbReference>
<accession>A0A1I5TDG8</accession>
<dbReference type="InterPro" id="IPR002767">
    <property type="entry name" value="Thiamine_BP"/>
</dbReference>
<proteinExistence type="inferred from homology"/>
<dbReference type="InterPro" id="IPR051614">
    <property type="entry name" value="UPF0045_domain"/>
</dbReference>
<dbReference type="SUPFAM" id="SSF89957">
    <property type="entry name" value="MTH1187/YkoF-like"/>
    <property type="match status" value="1"/>
</dbReference>
<name>A0A1I5TDG8_9FIRM</name>
<dbReference type="AlphaFoldDB" id="A0A1I5TDG8"/>
<evidence type="ECO:0000259" key="2">
    <source>
        <dbReference type="Pfam" id="PF01910"/>
    </source>
</evidence>
<dbReference type="Gene3D" id="3.30.70.930">
    <property type="match status" value="1"/>
</dbReference>
<keyword evidence="4" id="KW-1185">Reference proteome</keyword>